<evidence type="ECO:0000313" key="13">
    <source>
        <dbReference type="Proteomes" id="UP001234178"/>
    </source>
</evidence>
<dbReference type="SUPFAM" id="SSF53187">
    <property type="entry name" value="Zn-dependent exopeptidases"/>
    <property type="match status" value="1"/>
</dbReference>
<dbReference type="InterPro" id="IPR010159">
    <property type="entry name" value="N-acyl_aa_amidohydrolase"/>
</dbReference>
<dbReference type="EMBL" id="JAOYFB010000005">
    <property type="protein sequence ID" value="KAK4016016.1"/>
    <property type="molecule type" value="Genomic_DNA"/>
</dbReference>
<dbReference type="Pfam" id="PF01546">
    <property type="entry name" value="Peptidase_M20"/>
    <property type="match status" value="1"/>
</dbReference>
<dbReference type="InterPro" id="IPR052083">
    <property type="entry name" value="Aminoacylase-1_M20A"/>
</dbReference>
<evidence type="ECO:0000256" key="7">
    <source>
        <dbReference type="ARBA" id="ARBA00022801"/>
    </source>
</evidence>
<sequence length="589" mass="67001">MENHPLVIVSKEVFLDQASKFKRKKEIPENCAFCDEILHPFGITFDVNKMDVHVWCHNCGKKNSCGTIRKKQFVLSSLPVEKRLVGYQFGNKSQGGPSGCLPVTKSFRSLPILGKQSMLLQSEGKQSLPKPPETEKSRPSFNRLTPKEISRLMCLEAIRKKREKLAVVRCQQFRFYFTSLVCLLVLPTFNCWVTIMEDPAVTLFRQYLRLKTVQPEPDYEAAIVFLRRIIEEIGLEHKTIAPDAKKPILIATWIGLDPSLPTILLNSHTDVVPVYADLWKHDPFEAIKDTDGKIYGRGTQDMKCVTIQYLEAIRNLKNQGIKLKRTIHLTFMPDEEIGGVLGMQAFLRSEEWKEMNVGFALDEGLANPINEFTVFFGERMPWWVKVSCPGNPGHGSRFIEGTAAEKLRTVINRFLDFRQQEKNRLEANPELTLGDVTSVNLTKIEGGIQVNVVPSELVAYFDIRVTPHADLDDMLKQVYEWCKEAGDDVQIEFIQYMKDQTLTSIEPGNIWWDAFSSACESMKMKIKCEIFPAGTDCRFLREIGLPALGFSPINLTPILLHDHNEFIEESVFLRGIPIYEAIIPALGNA</sequence>
<accession>A0ABQ9ZTE5</accession>
<name>A0ABQ9ZTE5_9CRUS</name>
<evidence type="ECO:0000256" key="3">
    <source>
        <dbReference type="ARBA" id="ARBA00006247"/>
    </source>
</evidence>
<dbReference type="CDD" id="cd05646">
    <property type="entry name" value="M20_AcylaseI_like"/>
    <property type="match status" value="1"/>
</dbReference>
<evidence type="ECO:0000256" key="1">
    <source>
        <dbReference type="ARBA" id="ARBA00001947"/>
    </source>
</evidence>
<evidence type="ECO:0000256" key="5">
    <source>
        <dbReference type="ARBA" id="ARBA00022490"/>
    </source>
</evidence>
<evidence type="ECO:0000313" key="12">
    <source>
        <dbReference type="EMBL" id="KAK4016016.1"/>
    </source>
</evidence>
<evidence type="ECO:0000256" key="8">
    <source>
        <dbReference type="ARBA" id="ARBA00022833"/>
    </source>
</evidence>
<dbReference type="PROSITE" id="PS00758">
    <property type="entry name" value="ARGE_DAPE_CPG2_1"/>
    <property type="match status" value="1"/>
</dbReference>
<dbReference type="Proteomes" id="UP001234178">
    <property type="component" value="Unassembled WGS sequence"/>
</dbReference>
<comment type="caution">
    <text evidence="12">The sequence shown here is derived from an EMBL/GenBank/DDBJ whole genome shotgun (WGS) entry which is preliminary data.</text>
</comment>
<feature type="region of interest" description="Disordered" evidence="10">
    <location>
        <begin position="122"/>
        <end position="141"/>
    </location>
</feature>
<evidence type="ECO:0000256" key="9">
    <source>
        <dbReference type="ARBA" id="ARBA00029656"/>
    </source>
</evidence>
<dbReference type="Pfam" id="PF07687">
    <property type="entry name" value="M20_dimer"/>
    <property type="match status" value="1"/>
</dbReference>
<keyword evidence="13" id="KW-1185">Reference proteome</keyword>
<dbReference type="PROSITE" id="PS00759">
    <property type="entry name" value="ARGE_DAPE_CPG2_2"/>
    <property type="match status" value="1"/>
</dbReference>
<dbReference type="InterPro" id="IPR001261">
    <property type="entry name" value="ArgE/DapE_CS"/>
</dbReference>
<dbReference type="Gene3D" id="3.40.630.10">
    <property type="entry name" value="Zn peptidases"/>
    <property type="match status" value="1"/>
</dbReference>
<evidence type="ECO:0000256" key="2">
    <source>
        <dbReference type="ARBA" id="ARBA00004496"/>
    </source>
</evidence>
<dbReference type="PANTHER" id="PTHR45892:SF1">
    <property type="entry name" value="AMINOACYLASE-1"/>
    <property type="match status" value="1"/>
</dbReference>
<keyword evidence="7" id="KW-0378">Hydrolase</keyword>
<evidence type="ECO:0000256" key="4">
    <source>
        <dbReference type="ARBA" id="ARBA00011913"/>
    </source>
</evidence>
<dbReference type="InterPro" id="IPR002933">
    <property type="entry name" value="Peptidase_M20"/>
</dbReference>
<protein>
    <recommendedName>
        <fullName evidence="4">N-acyl-aliphatic-L-amino acid amidohydrolase</fullName>
        <ecNumber evidence="4">3.5.1.14</ecNumber>
    </recommendedName>
    <alternativeName>
        <fullName evidence="9">N-acyl-L-amino-acid amidohydrolase</fullName>
    </alternativeName>
</protein>
<organism evidence="12 13">
    <name type="scientific">Daphnia magna</name>
    <dbReference type="NCBI Taxonomy" id="35525"/>
    <lineage>
        <taxon>Eukaryota</taxon>
        <taxon>Metazoa</taxon>
        <taxon>Ecdysozoa</taxon>
        <taxon>Arthropoda</taxon>
        <taxon>Crustacea</taxon>
        <taxon>Branchiopoda</taxon>
        <taxon>Diplostraca</taxon>
        <taxon>Cladocera</taxon>
        <taxon>Anomopoda</taxon>
        <taxon>Daphniidae</taxon>
        <taxon>Daphnia</taxon>
    </lineage>
</organism>
<dbReference type="NCBIfam" id="TIGR01880">
    <property type="entry name" value="Ac-peptdase-euk"/>
    <property type="match status" value="1"/>
</dbReference>
<dbReference type="Gene3D" id="1.10.150.900">
    <property type="match status" value="1"/>
</dbReference>
<gene>
    <name evidence="12" type="ORF">OUZ56_030979</name>
</gene>
<dbReference type="EC" id="3.5.1.14" evidence="4"/>
<proteinExistence type="inferred from homology"/>
<comment type="similarity">
    <text evidence="3">Belongs to the peptidase M20A family.</text>
</comment>
<dbReference type="InterPro" id="IPR011650">
    <property type="entry name" value="Peptidase_M20_dimer"/>
</dbReference>
<evidence type="ECO:0000259" key="11">
    <source>
        <dbReference type="Pfam" id="PF07687"/>
    </source>
</evidence>
<comment type="subcellular location">
    <subcellularLocation>
        <location evidence="2">Cytoplasm</location>
    </subcellularLocation>
</comment>
<dbReference type="Gene3D" id="3.30.70.360">
    <property type="match status" value="1"/>
</dbReference>
<dbReference type="PANTHER" id="PTHR45892">
    <property type="entry name" value="AMINOACYLASE-1"/>
    <property type="match status" value="1"/>
</dbReference>
<dbReference type="SUPFAM" id="SSF55031">
    <property type="entry name" value="Bacterial exopeptidase dimerisation domain"/>
    <property type="match status" value="1"/>
</dbReference>
<keyword evidence="8" id="KW-0862">Zinc</keyword>
<reference evidence="12 13" key="1">
    <citation type="journal article" date="2023" name="Nucleic Acids Res.">
        <title>The hologenome of Daphnia magna reveals possible DNA methylation and microbiome-mediated evolution of the host genome.</title>
        <authorList>
            <person name="Chaturvedi A."/>
            <person name="Li X."/>
            <person name="Dhandapani V."/>
            <person name="Marshall H."/>
            <person name="Kissane S."/>
            <person name="Cuenca-Cambronero M."/>
            <person name="Asole G."/>
            <person name="Calvet F."/>
            <person name="Ruiz-Romero M."/>
            <person name="Marangio P."/>
            <person name="Guigo R."/>
            <person name="Rago D."/>
            <person name="Mirbahai L."/>
            <person name="Eastwood N."/>
            <person name="Colbourne J.K."/>
            <person name="Zhou J."/>
            <person name="Mallon E."/>
            <person name="Orsini L."/>
        </authorList>
    </citation>
    <scope>NUCLEOTIDE SEQUENCE [LARGE SCALE GENOMIC DNA]</scope>
    <source>
        <strain evidence="12">LRV0_1</strain>
    </source>
</reference>
<keyword evidence="6" id="KW-0479">Metal-binding</keyword>
<evidence type="ECO:0000256" key="10">
    <source>
        <dbReference type="SAM" id="MobiDB-lite"/>
    </source>
</evidence>
<dbReference type="InterPro" id="IPR036264">
    <property type="entry name" value="Bact_exopeptidase_dim_dom"/>
</dbReference>
<comment type="cofactor">
    <cofactor evidence="1">
        <name>Zn(2+)</name>
        <dbReference type="ChEBI" id="CHEBI:29105"/>
    </cofactor>
</comment>
<evidence type="ECO:0000256" key="6">
    <source>
        <dbReference type="ARBA" id="ARBA00022723"/>
    </source>
</evidence>
<keyword evidence="5" id="KW-0963">Cytoplasm</keyword>
<feature type="domain" description="Peptidase M20 dimerisation" evidence="11">
    <location>
        <begin position="377"/>
        <end position="486"/>
    </location>
</feature>